<evidence type="ECO:0000313" key="6">
    <source>
        <dbReference type="Proteomes" id="UP000886805"/>
    </source>
</evidence>
<comment type="similarity">
    <text evidence="2">Belongs to the bacterial solute-binding protein 1 family.</text>
</comment>
<evidence type="ECO:0000256" key="4">
    <source>
        <dbReference type="ARBA" id="ARBA00022729"/>
    </source>
</evidence>
<reference evidence="5" key="1">
    <citation type="journal article" date="2021" name="PeerJ">
        <title>Extensive microbial diversity within the chicken gut microbiome revealed by metagenomics and culture.</title>
        <authorList>
            <person name="Gilroy R."/>
            <person name="Ravi A."/>
            <person name="Getino M."/>
            <person name="Pursley I."/>
            <person name="Horton D.L."/>
            <person name="Alikhan N.F."/>
            <person name="Baker D."/>
            <person name="Gharbi K."/>
            <person name="Hall N."/>
            <person name="Watson M."/>
            <person name="Adriaenssens E.M."/>
            <person name="Foster-Nyarko E."/>
            <person name="Jarju S."/>
            <person name="Secka A."/>
            <person name="Antonio M."/>
            <person name="Oren A."/>
            <person name="Chaudhuri R.R."/>
            <person name="La Ragione R."/>
            <person name="Hildebrand F."/>
            <person name="Pallen M.J."/>
        </authorList>
    </citation>
    <scope>NUCLEOTIDE SEQUENCE</scope>
    <source>
        <strain evidence="5">ChiSxjej3B15-1167</strain>
    </source>
</reference>
<dbReference type="PANTHER" id="PTHR43649:SF31">
    <property type="entry name" value="SN-GLYCEROL-3-PHOSPHATE-BINDING PERIPLASMIC PROTEIN UGPB"/>
    <property type="match status" value="1"/>
</dbReference>
<dbReference type="Gene3D" id="3.40.190.10">
    <property type="entry name" value="Periplasmic binding protein-like II"/>
    <property type="match status" value="1"/>
</dbReference>
<dbReference type="PANTHER" id="PTHR43649">
    <property type="entry name" value="ARABINOSE-BINDING PROTEIN-RELATED"/>
    <property type="match status" value="1"/>
</dbReference>
<comment type="caution">
    <text evidence="5">The sequence shown here is derived from an EMBL/GenBank/DDBJ whole genome shotgun (WGS) entry which is preliminary data.</text>
</comment>
<dbReference type="AlphaFoldDB" id="A0A9D1X2Z5"/>
<dbReference type="GO" id="GO:0030313">
    <property type="term" value="C:cell envelope"/>
    <property type="evidence" value="ECO:0007669"/>
    <property type="project" value="UniProtKB-SubCell"/>
</dbReference>
<organism evidence="5 6">
    <name type="scientific">Candidatus Anaerobutyricum stercoripullorum</name>
    <dbReference type="NCBI Taxonomy" id="2838456"/>
    <lineage>
        <taxon>Bacteria</taxon>
        <taxon>Bacillati</taxon>
        <taxon>Bacillota</taxon>
        <taxon>Clostridia</taxon>
        <taxon>Lachnospirales</taxon>
        <taxon>Lachnospiraceae</taxon>
        <taxon>Anaerobutyricum</taxon>
    </lineage>
</organism>
<comment type="subcellular location">
    <subcellularLocation>
        <location evidence="1">Cell envelope</location>
    </subcellularLocation>
</comment>
<protein>
    <submittedName>
        <fullName evidence="5">Extracellular solute-binding protein</fullName>
    </submittedName>
</protein>
<evidence type="ECO:0000256" key="3">
    <source>
        <dbReference type="ARBA" id="ARBA00022448"/>
    </source>
</evidence>
<evidence type="ECO:0000313" key="5">
    <source>
        <dbReference type="EMBL" id="HIX71949.1"/>
    </source>
</evidence>
<dbReference type="Proteomes" id="UP000886805">
    <property type="component" value="Unassembled WGS sequence"/>
</dbReference>
<dbReference type="InterPro" id="IPR050490">
    <property type="entry name" value="Bact_solute-bd_prot1"/>
</dbReference>
<proteinExistence type="inferred from homology"/>
<evidence type="ECO:0000256" key="1">
    <source>
        <dbReference type="ARBA" id="ARBA00004196"/>
    </source>
</evidence>
<evidence type="ECO:0000256" key="2">
    <source>
        <dbReference type="ARBA" id="ARBA00008520"/>
    </source>
</evidence>
<accession>A0A9D1X2Z5</accession>
<dbReference type="SUPFAM" id="SSF53850">
    <property type="entry name" value="Periplasmic binding protein-like II"/>
    <property type="match status" value="1"/>
</dbReference>
<sequence>MGARGKKMLAVLGAALLLFAALWLTVFYRDSKTLHIGIFYGSNWEVPGTMHYDIFDQAIEKYKTEHDDVTVTYEEGIPSEEYSEWLSGNILTGSEPDVFIILDEDFQTLAAAGVLEPLDHMLQGEDGAGDCFYESALAAGVYEGRQYALPFECNPTLMFVNKTLLRQEGIDMPEDDWTWDDFYRICRRVVKDTDGDGQINQFGYCGYSWKQAVYSNGLTLFDEAGTDSMLDDDRFAEAVSFVRQLQETNQGVQVSSNDFDLGNVVFMPLTFSDYRTYMPYPWRIKKYSDFEWNCISMPAGPEGDNTSSMETLLMGISARTTHKKEAWEFLKLLTMDEEIQKLIYQDASGASALRSVTTSQEMMELLNEDTPGDSDIDLSLLDATIGKAVPSENLRRYQEAEERMDHVLSDLTISDEDISMSLLNLTREIDEIIRE</sequence>
<gene>
    <name evidence="5" type="ORF">H9849_02890</name>
</gene>
<keyword evidence="3" id="KW-0813">Transport</keyword>
<dbReference type="EMBL" id="DXEQ01000086">
    <property type="protein sequence ID" value="HIX71949.1"/>
    <property type="molecule type" value="Genomic_DNA"/>
</dbReference>
<dbReference type="Pfam" id="PF01547">
    <property type="entry name" value="SBP_bac_1"/>
    <property type="match status" value="1"/>
</dbReference>
<dbReference type="InterPro" id="IPR006059">
    <property type="entry name" value="SBP"/>
</dbReference>
<name>A0A9D1X2Z5_9FIRM</name>
<keyword evidence="4" id="KW-0732">Signal</keyword>
<reference evidence="5" key="2">
    <citation type="submission" date="2021-04" db="EMBL/GenBank/DDBJ databases">
        <authorList>
            <person name="Gilroy R."/>
        </authorList>
    </citation>
    <scope>NUCLEOTIDE SEQUENCE</scope>
    <source>
        <strain evidence="5">ChiSxjej3B15-1167</strain>
    </source>
</reference>